<evidence type="ECO:0000259" key="10">
    <source>
        <dbReference type="Pfam" id="PF01488"/>
    </source>
</evidence>
<feature type="domain" description="SDH C-terminal" evidence="12">
    <location>
        <begin position="258"/>
        <end position="285"/>
    </location>
</feature>
<evidence type="ECO:0000313" key="13">
    <source>
        <dbReference type="EMBL" id="MCQ4813741.1"/>
    </source>
</evidence>
<feature type="binding site" evidence="9">
    <location>
        <begin position="27"/>
        <end position="29"/>
    </location>
    <ligand>
        <name>shikimate</name>
        <dbReference type="ChEBI" id="CHEBI:36208"/>
    </ligand>
</feature>
<evidence type="ECO:0000256" key="4">
    <source>
        <dbReference type="ARBA" id="ARBA00022857"/>
    </source>
</evidence>
<reference evidence="13 14" key="1">
    <citation type="submission" date="2022-06" db="EMBL/GenBank/DDBJ databases">
        <title>Isolation of gut microbiota from human fecal samples.</title>
        <authorList>
            <person name="Pamer E.G."/>
            <person name="Barat B."/>
            <person name="Waligurski E."/>
            <person name="Medina S."/>
            <person name="Paddock L."/>
            <person name="Mostad J."/>
        </authorList>
    </citation>
    <scope>NUCLEOTIDE SEQUENCE [LARGE SCALE GENOMIC DNA]</scope>
    <source>
        <strain evidence="13 14">DFI.9.90</strain>
    </source>
</reference>
<dbReference type="NCBIfam" id="NF001319">
    <property type="entry name" value="PRK00258.3-3"/>
    <property type="match status" value="1"/>
</dbReference>
<keyword evidence="5 9" id="KW-0560">Oxidoreductase</keyword>
<dbReference type="InterPro" id="IPR006151">
    <property type="entry name" value="Shikm_DH/Glu-tRNA_Rdtase"/>
</dbReference>
<feature type="binding site" evidence="9">
    <location>
        <position position="99"/>
    </location>
    <ligand>
        <name>shikimate</name>
        <dbReference type="ChEBI" id="CHEBI:36208"/>
    </ligand>
</feature>
<feature type="domain" description="Quinate/shikimate 5-dehydrogenase/glutamyl-tRNA reductase" evidence="10">
    <location>
        <begin position="131"/>
        <end position="209"/>
    </location>
</feature>
<gene>
    <name evidence="9" type="primary">aroE</name>
    <name evidence="13" type="ORF">NE630_04780</name>
</gene>
<dbReference type="EMBL" id="JANFYT010000008">
    <property type="protein sequence ID" value="MCQ4813741.1"/>
    <property type="molecule type" value="Genomic_DNA"/>
</dbReference>
<dbReference type="InterPro" id="IPR011342">
    <property type="entry name" value="Shikimate_DH"/>
</dbReference>
<protein>
    <recommendedName>
        <fullName evidence="2 9">Shikimate dehydrogenase (NADP(+))</fullName>
        <shortName evidence="9">SDH</shortName>
        <ecNumber evidence="2 9">1.1.1.25</ecNumber>
    </recommendedName>
</protein>
<evidence type="ECO:0000259" key="12">
    <source>
        <dbReference type="Pfam" id="PF18317"/>
    </source>
</evidence>
<dbReference type="InterPro" id="IPR036291">
    <property type="entry name" value="NAD(P)-bd_dom_sf"/>
</dbReference>
<feature type="binding site" evidence="9">
    <location>
        <position position="237"/>
    </location>
    <ligand>
        <name>shikimate</name>
        <dbReference type="ChEBI" id="CHEBI:36208"/>
    </ligand>
</feature>
<evidence type="ECO:0000256" key="7">
    <source>
        <dbReference type="ARBA" id="ARBA00049442"/>
    </source>
</evidence>
<evidence type="ECO:0000256" key="3">
    <source>
        <dbReference type="ARBA" id="ARBA00022605"/>
    </source>
</evidence>
<dbReference type="EC" id="1.1.1.25" evidence="2 9"/>
<dbReference type="FunFam" id="3.40.50.720:FF:000086">
    <property type="entry name" value="Quinate/shikimate dehydrogenase"/>
    <property type="match status" value="1"/>
</dbReference>
<dbReference type="RefSeq" id="WP_256181652.1">
    <property type="nucleotide sequence ID" value="NZ_DBFBHA010000042.1"/>
</dbReference>
<dbReference type="PANTHER" id="PTHR21089">
    <property type="entry name" value="SHIKIMATE DEHYDROGENASE"/>
    <property type="match status" value="1"/>
</dbReference>
<dbReference type="InterPro" id="IPR041121">
    <property type="entry name" value="SDH_C"/>
</dbReference>
<dbReference type="GO" id="GO:0050661">
    <property type="term" value="F:NADP binding"/>
    <property type="evidence" value="ECO:0007669"/>
    <property type="project" value="InterPro"/>
</dbReference>
<proteinExistence type="inferred from homology"/>
<dbReference type="Pfam" id="PF08501">
    <property type="entry name" value="Shikimate_dh_N"/>
    <property type="match status" value="1"/>
</dbReference>
<comment type="caution">
    <text evidence="13">The sequence shown here is derived from an EMBL/GenBank/DDBJ whole genome shotgun (WGS) entry which is preliminary data.</text>
</comment>
<evidence type="ECO:0000259" key="11">
    <source>
        <dbReference type="Pfam" id="PF08501"/>
    </source>
</evidence>
<dbReference type="GO" id="GO:0009073">
    <property type="term" value="P:aromatic amino acid family biosynthetic process"/>
    <property type="evidence" value="ECO:0007669"/>
    <property type="project" value="UniProtKB-KW"/>
</dbReference>
<keyword evidence="3 9" id="KW-0028">Amino-acid biosynthesis</keyword>
<dbReference type="GO" id="GO:0009423">
    <property type="term" value="P:chorismate biosynthetic process"/>
    <property type="evidence" value="ECO:0007669"/>
    <property type="project" value="UniProtKB-UniRule"/>
</dbReference>
<keyword evidence="4 9" id="KW-0521">NADP</keyword>
<dbReference type="Gene3D" id="3.40.50.720">
    <property type="entry name" value="NAD(P)-binding Rossmann-like Domain"/>
    <property type="match status" value="1"/>
</dbReference>
<feature type="binding site" evidence="9">
    <location>
        <position position="235"/>
    </location>
    <ligand>
        <name>NADP(+)</name>
        <dbReference type="ChEBI" id="CHEBI:58349"/>
    </ligand>
</feature>
<feature type="binding site" evidence="9">
    <location>
        <position position="258"/>
    </location>
    <ligand>
        <name>NADP(+)</name>
        <dbReference type="ChEBI" id="CHEBI:58349"/>
    </ligand>
</feature>
<dbReference type="PANTHER" id="PTHR21089:SF1">
    <property type="entry name" value="BIFUNCTIONAL 3-DEHYDROQUINATE DEHYDRATASE_SHIKIMATE DEHYDROGENASE, CHLOROPLASTIC"/>
    <property type="match status" value="1"/>
</dbReference>
<feature type="binding site" evidence="9">
    <location>
        <position position="265"/>
    </location>
    <ligand>
        <name>shikimate</name>
        <dbReference type="ChEBI" id="CHEBI:36208"/>
    </ligand>
</feature>
<feature type="binding site" evidence="9">
    <location>
        <position position="114"/>
    </location>
    <ligand>
        <name>shikimate</name>
        <dbReference type="ChEBI" id="CHEBI:36208"/>
    </ligand>
</feature>
<name>A0AAW5K1I0_9BACT</name>
<evidence type="ECO:0000256" key="1">
    <source>
        <dbReference type="ARBA" id="ARBA00004871"/>
    </source>
</evidence>
<evidence type="ECO:0000256" key="5">
    <source>
        <dbReference type="ARBA" id="ARBA00023002"/>
    </source>
</evidence>
<evidence type="ECO:0000313" key="14">
    <source>
        <dbReference type="Proteomes" id="UP001205919"/>
    </source>
</evidence>
<dbReference type="CDD" id="cd01065">
    <property type="entry name" value="NAD_bind_Shikimate_DH"/>
    <property type="match status" value="1"/>
</dbReference>
<dbReference type="SUPFAM" id="SSF51735">
    <property type="entry name" value="NAD(P)-binding Rossmann-fold domains"/>
    <property type="match status" value="1"/>
</dbReference>
<dbReference type="InterPro" id="IPR046346">
    <property type="entry name" value="Aminoacid_DH-like_N_sf"/>
</dbReference>
<dbReference type="NCBIfam" id="TIGR00507">
    <property type="entry name" value="aroE"/>
    <property type="match status" value="1"/>
</dbReference>
<evidence type="ECO:0000256" key="9">
    <source>
        <dbReference type="HAMAP-Rule" id="MF_00222"/>
    </source>
</evidence>
<feature type="binding site" evidence="9">
    <location>
        <begin position="139"/>
        <end position="143"/>
    </location>
    <ligand>
        <name>NADP(+)</name>
        <dbReference type="ChEBI" id="CHEBI:58349"/>
    </ligand>
</feature>
<dbReference type="Gene3D" id="3.40.50.10860">
    <property type="entry name" value="Leucine Dehydrogenase, chain A, domain 1"/>
    <property type="match status" value="1"/>
</dbReference>
<accession>A0AAW5K1I0</accession>
<comment type="pathway">
    <text evidence="1 9">Metabolic intermediate biosynthesis; chorismate biosynthesis; chorismate from D-erythrose 4-phosphate and phosphoenolpyruvate: step 4/7.</text>
</comment>
<feature type="active site" description="Proton acceptor" evidence="9">
    <location>
        <position position="78"/>
    </location>
</feature>
<dbReference type="Proteomes" id="UP001205919">
    <property type="component" value="Unassembled WGS sequence"/>
</dbReference>
<dbReference type="Pfam" id="PF18317">
    <property type="entry name" value="SDH_C"/>
    <property type="match status" value="1"/>
</dbReference>
<dbReference type="GO" id="GO:0019632">
    <property type="term" value="P:shikimate metabolic process"/>
    <property type="evidence" value="ECO:0007669"/>
    <property type="project" value="InterPro"/>
</dbReference>
<sequence>MTYQKREIPVSVDTRIAALIGWPLGHSASPRMHNGAYAAMGLDAIYLPVSVEPGDMAAVVGAMAAMGYMGCNVTIPYKVKIMELLDELDPSAAGAGAVNTVLFKGDRRIGYNTDGTGFVRALRERAGFEPQGKRCLIVGAGGAARGVASALAAAGCEKFYIANRTAEKAGRLAADLNSRRCGLAEAAALDGRNIRLALDSVDFVVNTTSLGMWPDIDAAALDAALLQPRHLVCDVVYNPRETRLLREASSRGCRTLDGLWMLVYQGAEAVRIWTGEEPPVDTMAESCEKFLAGLQKGPGDGAEPDRAA</sequence>
<comment type="pathway">
    <text evidence="8">Aromatic compound metabolism; 3,4-dihydroxybenzoate biosynthesis; 3-dehydroquinate from D-quinate (NAD(+) route).</text>
</comment>
<dbReference type="HAMAP" id="MF_00222">
    <property type="entry name" value="Shikimate_DH_AroE"/>
    <property type="match status" value="1"/>
</dbReference>
<comment type="subunit">
    <text evidence="9">Homodimer.</text>
</comment>
<dbReference type="InterPro" id="IPR022893">
    <property type="entry name" value="Shikimate_DH_fam"/>
</dbReference>
<feature type="domain" description="Shikimate dehydrogenase substrate binding N-terminal" evidence="11">
    <location>
        <begin position="19"/>
        <end position="101"/>
    </location>
</feature>
<comment type="function">
    <text evidence="9">Involved in the biosynthesis of the chorismate, which leads to the biosynthesis of aromatic amino acids. Catalyzes the reversible NADPH linked reduction of 3-dehydroshikimate (DHSA) to yield shikimate (SA).</text>
</comment>
<keyword evidence="6 9" id="KW-0057">Aromatic amino acid biosynthesis</keyword>
<comment type="caution">
    <text evidence="9">Lacks conserved residue(s) required for the propagation of feature annotation.</text>
</comment>
<dbReference type="Pfam" id="PF01488">
    <property type="entry name" value="Shikimate_DH"/>
    <property type="match status" value="1"/>
</dbReference>
<organism evidence="13 14">
    <name type="scientific">Cloacibacillus evryensis</name>
    <dbReference type="NCBI Taxonomy" id="508460"/>
    <lineage>
        <taxon>Bacteria</taxon>
        <taxon>Thermotogati</taxon>
        <taxon>Synergistota</taxon>
        <taxon>Synergistia</taxon>
        <taxon>Synergistales</taxon>
        <taxon>Synergistaceae</taxon>
        <taxon>Cloacibacillus</taxon>
    </lineage>
</organism>
<feature type="binding site" evidence="9">
    <location>
        <begin position="163"/>
        <end position="168"/>
    </location>
    <ligand>
        <name>NADP(+)</name>
        <dbReference type="ChEBI" id="CHEBI:58349"/>
    </ligand>
</feature>
<comment type="catalytic activity">
    <reaction evidence="7 9">
        <text>shikimate + NADP(+) = 3-dehydroshikimate + NADPH + H(+)</text>
        <dbReference type="Rhea" id="RHEA:17737"/>
        <dbReference type="ChEBI" id="CHEBI:15378"/>
        <dbReference type="ChEBI" id="CHEBI:16630"/>
        <dbReference type="ChEBI" id="CHEBI:36208"/>
        <dbReference type="ChEBI" id="CHEBI:57783"/>
        <dbReference type="ChEBI" id="CHEBI:58349"/>
        <dbReference type="EC" id="1.1.1.25"/>
    </reaction>
</comment>
<dbReference type="GO" id="GO:0004764">
    <property type="term" value="F:shikimate 3-dehydrogenase (NADP+) activity"/>
    <property type="evidence" value="ECO:0007669"/>
    <property type="project" value="UniProtKB-UniRule"/>
</dbReference>
<dbReference type="SUPFAM" id="SSF53223">
    <property type="entry name" value="Aminoacid dehydrogenase-like, N-terminal domain"/>
    <property type="match status" value="1"/>
</dbReference>
<dbReference type="InterPro" id="IPR013708">
    <property type="entry name" value="Shikimate_DH-bd_N"/>
</dbReference>
<evidence type="ECO:0000256" key="2">
    <source>
        <dbReference type="ARBA" id="ARBA00012962"/>
    </source>
</evidence>
<dbReference type="AlphaFoldDB" id="A0AAW5K1I0"/>
<evidence type="ECO:0000256" key="6">
    <source>
        <dbReference type="ARBA" id="ARBA00023141"/>
    </source>
</evidence>
<comment type="similarity">
    <text evidence="9">Belongs to the shikimate dehydrogenase family.</text>
</comment>
<feature type="binding site" evidence="9">
    <location>
        <position position="74"/>
    </location>
    <ligand>
        <name>shikimate</name>
        <dbReference type="ChEBI" id="CHEBI:36208"/>
    </ligand>
</feature>
<dbReference type="GO" id="GO:0008652">
    <property type="term" value="P:amino acid biosynthetic process"/>
    <property type="evidence" value="ECO:0007669"/>
    <property type="project" value="UniProtKB-KW"/>
</dbReference>
<evidence type="ECO:0000256" key="8">
    <source>
        <dbReference type="ARBA" id="ARBA00060613"/>
    </source>
</evidence>
<keyword evidence="14" id="KW-1185">Reference proteome</keyword>